<gene>
    <name evidence="1" type="ORF">QFC22_002848</name>
</gene>
<protein>
    <submittedName>
        <fullName evidence="1">Uncharacterized protein</fullName>
    </submittedName>
</protein>
<keyword evidence="2" id="KW-1185">Reference proteome</keyword>
<name>A0ACC2XAT8_9TREE</name>
<organism evidence="1 2">
    <name type="scientific">Naganishia vaughanmartiniae</name>
    <dbReference type="NCBI Taxonomy" id="1424756"/>
    <lineage>
        <taxon>Eukaryota</taxon>
        <taxon>Fungi</taxon>
        <taxon>Dikarya</taxon>
        <taxon>Basidiomycota</taxon>
        <taxon>Agaricomycotina</taxon>
        <taxon>Tremellomycetes</taxon>
        <taxon>Filobasidiales</taxon>
        <taxon>Filobasidiaceae</taxon>
        <taxon>Naganishia</taxon>
    </lineage>
</organism>
<evidence type="ECO:0000313" key="1">
    <source>
        <dbReference type="EMBL" id="KAJ9120913.1"/>
    </source>
</evidence>
<dbReference type="Proteomes" id="UP001243375">
    <property type="component" value="Unassembled WGS sequence"/>
</dbReference>
<accession>A0ACC2XAT8</accession>
<dbReference type="EMBL" id="JASBWU010000006">
    <property type="protein sequence ID" value="KAJ9120913.1"/>
    <property type="molecule type" value="Genomic_DNA"/>
</dbReference>
<comment type="caution">
    <text evidence="1">The sequence shown here is derived from an EMBL/GenBank/DDBJ whole genome shotgun (WGS) entry which is preliminary data.</text>
</comment>
<proteinExistence type="predicted"/>
<sequence length="189" mass="19667">MKASPGTMQSLESAAPGDGKAPTPTTANFSTDSVVDLPSPLGPASRKQGLPSRTTKETATNVQATQNSAGAGQPLPSPSNQQKGDIETVDGRQANASSSEQVSKSDDQVDTSSNQEQAINPDPNPEDADSGVDFSHLLGNDLFNNMNGGEEGEGYDINFAGFNMDADIFEIYMNDNDGYEGGSQTNDGS</sequence>
<reference evidence="1" key="1">
    <citation type="submission" date="2023-04" db="EMBL/GenBank/DDBJ databases">
        <title>Draft Genome sequencing of Naganishia species isolated from polar environments using Oxford Nanopore Technology.</title>
        <authorList>
            <person name="Leo P."/>
            <person name="Venkateswaran K."/>
        </authorList>
    </citation>
    <scope>NUCLEOTIDE SEQUENCE</scope>
    <source>
        <strain evidence="1">MNA-CCFEE 5425</strain>
    </source>
</reference>
<evidence type="ECO:0000313" key="2">
    <source>
        <dbReference type="Proteomes" id="UP001243375"/>
    </source>
</evidence>